<dbReference type="InterPro" id="IPR000150">
    <property type="entry name" value="Cof"/>
</dbReference>
<dbReference type="PROSITE" id="PS01228">
    <property type="entry name" value="COF_1"/>
    <property type="match status" value="1"/>
</dbReference>
<dbReference type="Gene3D" id="3.30.1240.10">
    <property type="match status" value="1"/>
</dbReference>
<dbReference type="NCBIfam" id="TIGR01484">
    <property type="entry name" value="HAD-SF-IIB"/>
    <property type="match status" value="1"/>
</dbReference>
<dbReference type="InterPro" id="IPR006379">
    <property type="entry name" value="HAD-SF_hydro_IIB"/>
</dbReference>
<gene>
    <name evidence="1" type="ORF">B4V02_18740</name>
</gene>
<evidence type="ECO:0000313" key="1">
    <source>
        <dbReference type="EMBL" id="ASR48586.1"/>
    </source>
</evidence>
<name>A0A222WQY6_9BACL</name>
<dbReference type="Gene3D" id="3.40.50.1000">
    <property type="entry name" value="HAD superfamily/HAD-like"/>
    <property type="match status" value="1"/>
</dbReference>
<protein>
    <submittedName>
        <fullName evidence="1">Phosphatase</fullName>
    </submittedName>
</protein>
<dbReference type="EMBL" id="CP020028">
    <property type="protein sequence ID" value="ASR48586.1"/>
    <property type="molecule type" value="Genomic_DNA"/>
</dbReference>
<dbReference type="OrthoDB" id="9806027at2"/>
<dbReference type="KEGG" id="pkb:B4V02_18740"/>
<dbReference type="PANTHER" id="PTHR10000:SF55">
    <property type="entry name" value="5-AMINO-6-(5-PHOSPHO-D-RIBITYLAMINO)URACIL PHOSPHATASE YCSE"/>
    <property type="match status" value="1"/>
</dbReference>
<dbReference type="CDD" id="cd07516">
    <property type="entry name" value="HAD_Pase"/>
    <property type="match status" value="1"/>
</dbReference>
<dbReference type="AlphaFoldDB" id="A0A222WQY6"/>
<dbReference type="SFLD" id="SFLDG01140">
    <property type="entry name" value="C2.B:_Phosphomannomutase_and_P"/>
    <property type="match status" value="1"/>
</dbReference>
<dbReference type="InterPro" id="IPR023214">
    <property type="entry name" value="HAD_sf"/>
</dbReference>
<keyword evidence="2" id="KW-1185">Reference proteome</keyword>
<dbReference type="SFLD" id="SFLDS00003">
    <property type="entry name" value="Haloacid_Dehalogenase"/>
    <property type="match status" value="1"/>
</dbReference>
<dbReference type="SFLD" id="SFLDG01144">
    <property type="entry name" value="C2.B.4:_PGP_Like"/>
    <property type="match status" value="1"/>
</dbReference>
<dbReference type="SUPFAM" id="SSF56784">
    <property type="entry name" value="HAD-like"/>
    <property type="match status" value="1"/>
</dbReference>
<dbReference type="PROSITE" id="PS01229">
    <property type="entry name" value="COF_2"/>
    <property type="match status" value="1"/>
</dbReference>
<dbReference type="GO" id="GO:0000287">
    <property type="term" value="F:magnesium ion binding"/>
    <property type="evidence" value="ECO:0007669"/>
    <property type="project" value="TreeGrafter"/>
</dbReference>
<dbReference type="Proteomes" id="UP000214666">
    <property type="component" value="Chromosome"/>
</dbReference>
<sequence length="293" mass="32612">MKLFAIDMDGTLLNEEGKISKVNAEAIRQAQQQGIQVAIATGRASYDAWTKLEEAGLVAPVIGANGATVHDTQRRQLTSTPMDRDETFEVLSWLRENDFYYEVMTDRAIYSPQYGHQLLAVEMDRLLSANPDISLNTLLHAAEKQYEQTGLIRITSYEDIPLDVEIYNVLCFSFDQAKLDRGRERYRNFGTLNMVISSDRNFEVEHKDASKGNALRYLANHLGIPMQETVAIGDSYNDISMLTMAGKGIAMGNAKDDIKAICSKVTLTNVEDGVAHALLNILKTVEAEADIVN</sequence>
<reference evidence="1 2" key="1">
    <citation type="submission" date="2017-03" db="EMBL/GenBank/DDBJ databases">
        <title>Complete genome sequence of Paenibacillus Kribbensis producing bioflocculants.</title>
        <authorList>
            <person name="Lee H.-G."/>
            <person name="Oh H.-M."/>
        </authorList>
    </citation>
    <scope>NUCLEOTIDE SEQUENCE [LARGE SCALE GENOMIC DNA]</scope>
    <source>
        <strain evidence="1 2">AM49</strain>
    </source>
</reference>
<proteinExistence type="predicted"/>
<dbReference type="RefSeq" id="WP_094155922.1">
    <property type="nucleotide sequence ID" value="NZ_CP020028.1"/>
</dbReference>
<dbReference type="GO" id="GO:0016791">
    <property type="term" value="F:phosphatase activity"/>
    <property type="evidence" value="ECO:0007669"/>
    <property type="project" value="TreeGrafter"/>
</dbReference>
<dbReference type="InterPro" id="IPR036412">
    <property type="entry name" value="HAD-like_sf"/>
</dbReference>
<dbReference type="GO" id="GO:0005829">
    <property type="term" value="C:cytosol"/>
    <property type="evidence" value="ECO:0007669"/>
    <property type="project" value="TreeGrafter"/>
</dbReference>
<dbReference type="NCBIfam" id="TIGR00099">
    <property type="entry name" value="Cof-subfamily"/>
    <property type="match status" value="1"/>
</dbReference>
<evidence type="ECO:0000313" key="2">
    <source>
        <dbReference type="Proteomes" id="UP000214666"/>
    </source>
</evidence>
<dbReference type="Pfam" id="PF08282">
    <property type="entry name" value="Hydrolase_3"/>
    <property type="match status" value="1"/>
</dbReference>
<organism evidence="1 2">
    <name type="scientific">Paenibacillus kribbensis</name>
    <dbReference type="NCBI Taxonomy" id="172713"/>
    <lineage>
        <taxon>Bacteria</taxon>
        <taxon>Bacillati</taxon>
        <taxon>Bacillota</taxon>
        <taxon>Bacilli</taxon>
        <taxon>Bacillales</taxon>
        <taxon>Paenibacillaceae</taxon>
        <taxon>Paenibacillus</taxon>
    </lineage>
</organism>
<dbReference type="PANTHER" id="PTHR10000">
    <property type="entry name" value="PHOSPHOSERINE PHOSPHATASE"/>
    <property type="match status" value="1"/>
</dbReference>
<accession>A0A222WQY6</accession>